<dbReference type="CDD" id="cd16387">
    <property type="entry name" value="ParB_N_Srx"/>
    <property type="match status" value="1"/>
</dbReference>
<sequence length="129" mass="14601">MQITEETKSEAIKRLRADSGISSPDDCTPTALPLSKLKVAPAVFQPREFFSERHVKALATAIKAQGGQPLEPLTVWYSGRDWYVIDGHHRLEAYMLFNSSLSPKDRAKRTFHTIPVWSPITSREMGQKF</sequence>
<dbReference type="InterPro" id="IPR003115">
    <property type="entry name" value="ParB_N"/>
</dbReference>
<accession>A0A291GGY6</accession>
<evidence type="ECO:0000313" key="3">
    <source>
        <dbReference type="Proteomes" id="UP000217935"/>
    </source>
</evidence>
<dbReference type="SUPFAM" id="SSF110849">
    <property type="entry name" value="ParB/Sulfiredoxin"/>
    <property type="match status" value="1"/>
</dbReference>
<dbReference type="Pfam" id="PF02195">
    <property type="entry name" value="ParB_N"/>
    <property type="match status" value="1"/>
</dbReference>
<dbReference type="AlphaFoldDB" id="A0A291GGY6"/>
<reference evidence="2 3" key="1">
    <citation type="submission" date="2017-06" db="EMBL/GenBank/DDBJ databases">
        <title>Celeribacter sp. TSPH2 complete genome sequence.</title>
        <authorList>
            <person name="Woo J.-H."/>
            <person name="Kim H.-S."/>
        </authorList>
    </citation>
    <scope>NUCLEOTIDE SEQUENCE [LARGE SCALE GENOMIC DNA]</scope>
    <source>
        <strain evidence="2 3">TSPH2</strain>
    </source>
</reference>
<dbReference type="InterPro" id="IPR036086">
    <property type="entry name" value="ParB/Sulfiredoxin_sf"/>
</dbReference>
<name>A0A291GGY6_9RHOB</name>
<feature type="domain" description="ParB-like N-terminal" evidence="1">
    <location>
        <begin position="32"/>
        <end position="96"/>
    </location>
</feature>
<proteinExistence type="predicted"/>
<dbReference type="RefSeq" id="WP_096806829.1">
    <property type="nucleotide sequence ID" value="NZ_CP022196.1"/>
</dbReference>
<dbReference type="EMBL" id="CP022196">
    <property type="protein sequence ID" value="ATG49286.1"/>
    <property type="molecule type" value="Genomic_DNA"/>
</dbReference>
<evidence type="ECO:0000259" key="1">
    <source>
        <dbReference type="Pfam" id="PF02195"/>
    </source>
</evidence>
<keyword evidence="3" id="KW-1185">Reference proteome</keyword>
<dbReference type="Proteomes" id="UP000217935">
    <property type="component" value="Chromosome"/>
</dbReference>
<organism evidence="2 3">
    <name type="scientific">Celeribacter ethanolicus</name>
    <dbReference type="NCBI Taxonomy" id="1758178"/>
    <lineage>
        <taxon>Bacteria</taxon>
        <taxon>Pseudomonadati</taxon>
        <taxon>Pseudomonadota</taxon>
        <taxon>Alphaproteobacteria</taxon>
        <taxon>Rhodobacterales</taxon>
        <taxon>Roseobacteraceae</taxon>
        <taxon>Celeribacter</taxon>
    </lineage>
</organism>
<dbReference type="KEGG" id="ceh:CEW89_17910"/>
<evidence type="ECO:0000313" key="2">
    <source>
        <dbReference type="EMBL" id="ATG49286.1"/>
    </source>
</evidence>
<dbReference type="Gene3D" id="3.90.1530.10">
    <property type="entry name" value="Conserved hypothetical protein from pyrococcus furiosus pfu- 392566-001, ParB domain"/>
    <property type="match status" value="1"/>
</dbReference>
<protein>
    <recommendedName>
        <fullName evidence="1">ParB-like N-terminal domain-containing protein</fullName>
    </recommendedName>
</protein>
<gene>
    <name evidence="2" type="ORF">CEW89_17910</name>
</gene>
<dbReference type="OrthoDB" id="7353482at2"/>